<dbReference type="Pfam" id="PF10504">
    <property type="entry name" value="DUF2452"/>
    <property type="match status" value="1"/>
</dbReference>
<sequence length="194" mass="21453">MEVSKADLKRSSDVFINGIGVTLVETVDQPLGVSLVNSRKSTKTATSGDLVELAQVVQRGDEGVHSAACNKLSVIADQIRYLQEQAKQVLEKAKRDSDLHHAACNIVKKPGSIYYLYERDSGQKYLSIISPQEWGSAAPRKYHGGYRLEVDRTWTPIDEVPAKDKEQGMLNSVLQLKEGIVRAAINFAPHDHPN</sequence>
<proteinExistence type="predicted"/>
<name>A0A7J7JFZ7_BUGNE</name>
<accession>A0A7J7JFZ7</accession>
<organism evidence="1 2">
    <name type="scientific">Bugula neritina</name>
    <name type="common">Brown bryozoan</name>
    <name type="synonym">Sertularia neritina</name>
    <dbReference type="NCBI Taxonomy" id="10212"/>
    <lineage>
        <taxon>Eukaryota</taxon>
        <taxon>Metazoa</taxon>
        <taxon>Spiralia</taxon>
        <taxon>Lophotrochozoa</taxon>
        <taxon>Bryozoa</taxon>
        <taxon>Gymnolaemata</taxon>
        <taxon>Cheilostomatida</taxon>
        <taxon>Flustrina</taxon>
        <taxon>Buguloidea</taxon>
        <taxon>Bugulidae</taxon>
        <taxon>Bugula</taxon>
    </lineage>
</organism>
<dbReference type="PANTHER" id="PTHR14553">
    <property type="entry name" value="UNCHARACTERIZED PROTEIN C1ORF50"/>
    <property type="match status" value="1"/>
</dbReference>
<dbReference type="InterPro" id="IPR019534">
    <property type="entry name" value="DUF2452"/>
</dbReference>
<dbReference type="Proteomes" id="UP000593567">
    <property type="component" value="Unassembled WGS sequence"/>
</dbReference>
<dbReference type="PANTHER" id="PTHR14553:SF1">
    <property type="entry name" value="SIMILAR TO CHROMOSOME 1 OPEN READING FRAME 50"/>
    <property type="match status" value="1"/>
</dbReference>
<dbReference type="OrthoDB" id="9995764at2759"/>
<reference evidence="1" key="1">
    <citation type="submission" date="2020-06" db="EMBL/GenBank/DDBJ databases">
        <title>Draft genome of Bugula neritina, a colonial animal packing powerful symbionts and potential medicines.</title>
        <authorList>
            <person name="Rayko M."/>
        </authorList>
    </citation>
    <scope>NUCLEOTIDE SEQUENCE [LARGE SCALE GENOMIC DNA]</scope>
    <source>
        <strain evidence="1">Kwan_BN1</strain>
    </source>
</reference>
<keyword evidence="2" id="KW-1185">Reference proteome</keyword>
<evidence type="ECO:0000313" key="1">
    <source>
        <dbReference type="EMBL" id="KAF6025242.1"/>
    </source>
</evidence>
<gene>
    <name evidence="1" type="ORF">EB796_016452</name>
</gene>
<dbReference type="EMBL" id="VXIV02002481">
    <property type="protein sequence ID" value="KAF6025242.1"/>
    <property type="molecule type" value="Genomic_DNA"/>
</dbReference>
<dbReference type="AlphaFoldDB" id="A0A7J7JFZ7"/>
<protein>
    <submittedName>
        <fullName evidence="1">C1orf50</fullName>
    </submittedName>
</protein>
<evidence type="ECO:0000313" key="2">
    <source>
        <dbReference type="Proteomes" id="UP000593567"/>
    </source>
</evidence>
<comment type="caution">
    <text evidence="1">The sequence shown here is derived from an EMBL/GenBank/DDBJ whole genome shotgun (WGS) entry which is preliminary data.</text>
</comment>